<reference evidence="1 2" key="1">
    <citation type="submission" date="2019-02" db="EMBL/GenBank/DDBJ databases">
        <title>Jishengella sp. nov., isolated from a root of Zingiber montanum.</title>
        <authorList>
            <person name="Kuncharoen N."/>
            <person name="Kudo T."/>
            <person name="Masahiro Y."/>
            <person name="Ohkuma M."/>
            <person name="Tanasupawat S."/>
        </authorList>
    </citation>
    <scope>NUCLEOTIDE SEQUENCE [LARGE SCALE GENOMIC DNA]</scope>
    <source>
        <strain evidence="1 2">PLAI 1-1</strain>
    </source>
</reference>
<keyword evidence="2" id="KW-1185">Reference proteome</keyword>
<evidence type="ECO:0000313" key="1">
    <source>
        <dbReference type="EMBL" id="TCB98111.1"/>
    </source>
</evidence>
<gene>
    <name evidence="1" type="ORF">E0H26_10415</name>
</gene>
<dbReference type="Proteomes" id="UP000292274">
    <property type="component" value="Unassembled WGS sequence"/>
</dbReference>
<name>A0A4R0GR64_9ACTN</name>
<proteinExistence type="predicted"/>
<dbReference type="AlphaFoldDB" id="A0A4R0GR64"/>
<evidence type="ECO:0000313" key="2">
    <source>
        <dbReference type="Proteomes" id="UP000292274"/>
    </source>
</evidence>
<sequence>MTFTPTAWRAFLAQFPERP</sequence>
<protein>
    <submittedName>
        <fullName evidence="1">Uncharacterized protein</fullName>
    </submittedName>
</protein>
<accession>A0A4R0GR64</accession>
<dbReference type="EMBL" id="SJJR01000005">
    <property type="protein sequence ID" value="TCB98111.1"/>
    <property type="molecule type" value="Genomic_DNA"/>
</dbReference>
<organism evidence="1 2">
    <name type="scientific">Micromonospora zingiberis</name>
    <dbReference type="NCBI Taxonomy" id="2053011"/>
    <lineage>
        <taxon>Bacteria</taxon>
        <taxon>Bacillati</taxon>
        <taxon>Actinomycetota</taxon>
        <taxon>Actinomycetes</taxon>
        <taxon>Micromonosporales</taxon>
        <taxon>Micromonosporaceae</taxon>
        <taxon>Micromonospora</taxon>
    </lineage>
</organism>
<comment type="caution">
    <text evidence="1">The sequence shown here is derived from an EMBL/GenBank/DDBJ whole genome shotgun (WGS) entry which is preliminary data.</text>
</comment>